<dbReference type="PANTHER" id="PTHR48097:SF9">
    <property type="entry name" value="L-THREONINE ALDOLASE"/>
    <property type="match status" value="1"/>
</dbReference>
<dbReference type="GO" id="GO:0005829">
    <property type="term" value="C:cytosol"/>
    <property type="evidence" value="ECO:0007669"/>
    <property type="project" value="TreeGrafter"/>
</dbReference>
<accession>A0A3N4LTQ1</accession>
<comment type="cofactor">
    <cofactor evidence="1">
        <name>pyridoxal 5'-phosphate</name>
        <dbReference type="ChEBI" id="CHEBI:597326"/>
    </cofactor>
</comment>
<dbReference type="PANTHER" id="PTHR48097">
    <property type="entry name" value="L-THREONINE ALDOLASE-RELATED"/>
    <property type="match status" value="1"/>
</dbReference>
<dbReference type="FunFam" id="3.40.640.10:FF:000030">
    <property type="entry name" value="Low-specificity L-threonine aldolase"/>
    <property type="match status" value="1"/>
</dbReference>
<reference evidence="7 8" key="1">
    <citation type="journal article" date="2018" name="Nat. Ecol. Evol.">
        <title>Pezizomycetes genomes reveal the molecular basis of ectomycorrhizal truffle lifestyle.</title>
        <authorList>
            <person name="Murat C."/>
            <person name="Payen T."/>
            <person name="Noel B."/>
            <person name="Kuo A."/>
            <person name="Morin E."/>
            <person name="Chen J."/>
            <person name="Kohler A."/>
            <person name="Krizsan K."/>
            <person name="Balestrini R."/>
            <person name="Da Silva C."/>
            <person name="Montanini B."/>
            <person name="Hainaut M."/>
            <person name="Levati E."/>
            <person name="Barry K.W."/>
            <person name="Belfiori B."/>
            <person name="Cichocki N."/>
            <person name="Clum A."/>
            <person name="Dockter R.B."/>
            <person name="Fauchery L."/>
            <person name="Guy J."/>
            <person name="Iotti M."/>
            <person name="Le Tacon F."/>
            <person name="Lindquist E.A."/>
            <person name="Lipzen A."/>
            <person name="Malagnac F."/>
            <person name="Mello A."/>
            <person name="Molinier V."/>
            <person name="Miyauchi S."/>
            <person name="Poulain J."/>
            <person name="Riccioni C."/>
            <person name="Rubini A."/>
            <person name="Sitrit Y."/>
            <person name="Splivallo R."/>
            <person name="Traeger S."/>
            <person name="Wang M."/>
            <person name="Zifcakova L."/>
            <person name="Wipf D."/>
            <person name="Zambonelli A."/>
            <person name="Paolocci F."/>
            <person name="Nowrousian M."/>
            <person name="Ottonello S."/>
            <person name="Baldrian P."/>
            <person name="Spatafora J.W."/>
            <person name="Henrissat B."/>
            <person name="Nagy L.G."/>
            <person name="Aury J.M."/>
            <person name="Wincker P."/>
            <person name="Grigoriev I.V."/>
            <person name="Bonfante P."/>
            <person name="Martin F.M."/>
        </authorList>
    </citation>
    <scope>NUCLEOTIDE SEQUENCE [LARGE SCALE GENOMIC DNA]</scope>
    <source>
        <strain evidence="7 8">ATCC MYA-4762</strain>
    </source>
</reference>
<dbReference type="Gene3D" id="3.40.640.10">
    <property type="entry name" value="Type I PLP-dependent aspartate aminotransferase-like (Major domain)"/>
    <property type="match status" value="1"/>
</dbReference>
<dbReference type="InParanoid" id="A0A3N4LTQ1"/>
<dbReference type="PIRSF" id="PIRSF017617">
    <property type="entry name" value="Thr_aldolase"/>
    <property type="match status" value="1"/>
</dbReference>
<dbReference type="InterPro" id="IPR015422">
    <property type="entry name" value="PyrdxlP-dep_Trfase_small"/>
</dbReference>
<evidence type="ECO:0000259" key="6">
    <source>
        <dbReference type="Pfam" id="PF01212"/>
    </source>
</evidence>
<evidence type="ECO:0000256" key="2">
    <source>
        <dbReference type="ARBA" id="ARBA00006966"/>
    </source>
</evidence>
<feature type="domain" description="Aromatic amino acid beta-eliminating lyase/threonine aldolase" evidence="6">
    <location>
        <begin position="38"/>
        <end position="325"/>
    </location>
</feature>
<dbReference type="InterPro" id="IPR023603">
    <property type="entry name" value="Low_specificity_L-TA-like"/>
</dbReference>
<evidence type="ECO:0000256" key="3">
    <source>
        <dbReference type="ARBA" id="ARBA00022898"/>
    </source>
</evidence>
<dbReference type="EMBL" id="ML121543">
    <property type="protein sequence ID" value="RPB24011.1"/>
    <property type="molecule type" value="Genomic_DNA"/>
</dbReference>
<dbReference type="Proteomes" id="UP000267821">
    <property type="component" value="Unassembled WGS sequence"/>
</dbReference>
<keyword evidence="8" id="KW-1185">Reference proteome</keyword>
<dbReference type="FunCoup" id="A0A3N4LTQ1">
    <property type="interactions" value="940"/>
</dbReference>
<evidence type="ECO:0000313" key="8">
    <source>
        <dbReference type="Proteomes" id="UP000267821"/>
    </source>
</evidence>
<dbReference type="OrthoDB" id="10261951at2759"/>
<evidence type="ECO:0000313" key="7">
    <source>
        <dbReference type="EMBL" id="RPB24011.1"/>
    </source>
</evidence>
<dbReference type="STRING" id="1051890.A0A3N4LTQ1"/>
<dbReference type="InterPro" id="IPR015424">
    <property type="entry name" value="PyrdxlP-dep_Trfase"/>
</dbReference>
<dbReference type="SUPFAM" id="SSF53383">
    <property type="entry name" value="PLP-dependent transferases"/>
    <property type="match status" value="1"/>
</dbReference>
<feature type="modified residue" description="N6-(pyridoxal phosphate)lysine" evidence="5">
    <location>
        <position position="236"/>
    </location>
</feature>
<gene>
    <name evidence="7" type="ORF">L211DRAFT_785766</name>
</gene>
<evidence type="ECO:0000256" key="1">
    <source>
        <dbReference type="ARBA" id="ARBA00001933"/>
    </source>
</evidence>
<dbReference type="NCBIfam" id="NF041359">
    <property type="entry name" value="GntG_guanitoxin"/>
    <property type="match status" value="1"/>
</dbReference>
<evidence type="ECO:0000256" key="4">
    <source>
        <dbReference type="ARBA" id="ARBA00023239"/>
    </source>
</evidence>
<dbReference type="GO" id="GO:0006567">
    <property type="term" value="P:L-threonine catabolic process"/>
    <property type="evidence" value="ECO:0007669"/>
    <property type="project" value="TreeGrafter"/>
</dbReference>
<protein>
    <recommendedName>
        <fullName evidence="6">Aromatic amino acid beta-eliminating lyase/threonine aldolase domain-containing protein</fullName>
    </recommendedName>
</protein>
<evidence type="ECO:0000256" key="5">
    <source>
        <dbReference type="PIRSR" id="PIRSR017617-1"/>
    </source>
</evidence>
<keyword evidence="4" id="KW-0456">Lyase</keyword>
<dbReference type="InterPro" id="IPR015421">
    <property type="entry name" value="PyrdxlP-dep_Trfase_major"/>
</dbReference>
<keyword evidence="3" id="KW-0663">Pyridoxal phosphate</keyword>
<sequence length="397" mass="43573">MVPVFPIGKNPLQSLISGVSRPDKSPIRHLTDTPPTGDTFTTPTKAQLQALQAVSLGDDVYNESHTTIAFEKRMAELFGKEAGIFVVSGTMGNQLSIRVLLAQPPHAVLCDHRGHLINYEAGGLGLMTQAMTQSVIPSNGKYLILEDIKKVAVISDDIHACPTKVISLENTLGGVVMPLEEVQRVGKWARENGMHMHLDGARIWNAVSNYETMEEQLEKMKAYAKEFDTLTACFSKGIGAPVGSIIVSSQSIINRVRHFRKAIGGGIRQAGVLTVMANAAIEEVFLAGKLRETHEKARRIAEFWVKECGGKLEHEVETNMVWLDLNHAHIGDKEFEEEAFKDGIKVLGWGRIVVHWQISDNAVKRLLKVLSGLKKRADMRIAAGEHGNGGIESGYGR</sequence>
<proteinExistence type="inferred from homology"/>
<dbReference type="GO" id="GO:0006545">
    <property type="term" value="P:glycine biosynthetic process"/>
    <property type="evidence" value="ECO:0007669"/>
    <property type="project" value="TreeGrafter"/>
</dbReference>
<dbReference type="Pfam" id="PF01212">
    <property type="entry name" value="Beta_elim_lyase"/>
    <property type="match status" value="1"/>
</dbReference>
<dbReference type="InterPro" id="IPR001597">
    <property type="entry name" value="ArAA_b-elim_lyase/Thr_aldolase"/>
</dbReference>
<organism evidence="7 8">
    <name type="scientific">Terfezia boudieri ATCC MYA-4762</name>
    <dbReference type="NCBI Taxonomy" id="1051890"/>
    <lineage>
        <taxon>Eukaryota</taxon>
        <taxon>Fungi</taxon>
        <taxon>Dikarya</taxon>
        <taxon>Ascomycota</taxon>
        <taxon>Pezizomycotina</taxon>
        <taxon>Pezizomycetes</taxon>
        <taxon>Pezizales</taxon>
        <taxon>Pezizaceae</taxon>
        <taxon>Terfezia</taxon>
    </lineage>
</organism>
<dbReference type="GO" id="GO:0008732">
    <property type="term" value="F:L-allo-threonine aldolase activity"/>
    <property type="evidence" value="ECO:0007669"/>
    <property type="project" value="TreeGrafter"/>
</dbReference>
<dbReference type="Gene3D" id="3.90.1150.10">
    <property type="entry name" value="Aspartate Aminotransferase, domain 1"/>
    <property type="match status" value="1"/>
</dbReference>
<dbReference type="AlphaFoldDB" id="A0A3N4LTQ1"/>
<comment type="similarity">
    <text evidence="2">Belongs to the threonine aldolase family.</text>
</comment>
<name>A0A3N4LTQ1_9PEZI</name>